<evidence type="ECO:0000313" key="1">
    <source>
        <dbReference type="EMBL" id="KAF2613634.1"/>
    </source>
</evidence>
<name>A0A8S9M0Z1_BRACR</name>
<sequence>MIYSKDRSKILLEINNGKLFWFDLASKSCEKLGIKGYDEDRPWNVEIVVSSLVLGCKGDPRRAREKKMMQKGNIRCYAHL</sequence>
<reference evidence="1" key="1">
    <citation type="submission" date="2019-12" db="EMBL/GenBank/DDBJ databases">
        <title>Genome sequencing and annotation of Brassica cretica.</title>
        <authorList>
            <person name="Studholme D.J."/>
            <person name="Sarris P.F."/>
        </authorList>
    </citation>
    <scope>NUCLEOTIDE SEQUENCE</scope>
    <source>
        <strain evidence="1">PFS-102/07</strain>
        <tissue evidence="1">Leaf</tissue>
    </source>
</reference>
<accession>A0A8S9M0Z1</accession>
<proteinExistence type="predicted"/>
<gene>
    <name evidence="1" type="ORF">F2Q70_00007472</name>
</gene>
<organism evidence="1">
    <name type="scientific">Brassica cretica</name>
    <name type="common">Mustard</name>
    <dbReference type="NCBI Taxonomy" id="69181"/>
    <lineage>
        <taxon>Eukaryota</taxon>
        <taxon>Viridiplantae</taxon>
        <taxon>Streptophyta</taxon>
        <taxon>Embryophyta</taxon>
        <taxon>Tracheophyta</taxon>
        <taxon>Spermatophyta</taxon>
        <taxon>Magnoliopsida</taxon>
        <taxon>eudicotyledons</taxon>
        <taxon>Gunneridae</taxon>
        <taxon>Pentapetalae</taxon>
        <taxon>rosids</taxon>
        <taxon>malvids</taxon>
        <taxon>Brassicales</taxon>
        <taxon>Brassicaceae</taxon>
        <taxon>Brassiceae</taxon>
        <taxon>Brassica</taxon>
    </lineage>
</organism>
<dbReference type="EMBL" id="QGKY02000089">
    <property type="protein sequence ID" value="KAF2613634.1"/>
    <property type="molecule type" value="Genomic_DNA"/>
</dbReference>
<comment type="caution">
    <text evidence="1">The sequence shown here is derived from an EMBL/GenBank/DDBJ whole genome shotgun (WGS) entry which is preliminary data.</text>
</comment>
<protein>
    <submittedName>
        <fullName evidence="1">Uncharacterized protein</fullName>
    </submittedName>
</protein>
<dbReference type="AlphaFoldDB" id="A0A8S9M0Z1"/>